<reference evidence="1 2" key="1">
    <citation type="submission" date="2020-08" db="EMBL/GenBank/DDBJ databases">
        <title>Hymenobacter sp. S2-20-2 genome sequencing.</title>
        <authorList>
            <person name="Jin L."/>
        </authorList>
    </citation>
    <scope>NUCLEOTIDE SEQUENCE [LARGE SCALE GENOMIC DNA]</scope>
    <source>
        <strain evidence="1 2">S2-20-2</strain>
    </source>
</reference>
<dbReference type="AlphaFoldDB" id="A0A7G7W3M9"/>
<organism evidence="1 2">
    <name type="scientific">Hymenobacter sediminicola</name>
    <dbReference type="NCBI Taxonomy" id="2761579"/>
    <lineage>
        <taxon>Bacteria</taxon>
        <taxon>Pseudomonadati</taxon>
        <taxon>Bacteroidota</taxon>
        <taxon>Cytophagia</taxon>
        <taxon>Cytophagales</taxon>
        <taxon>Hymenobacteraceae</taxon>
        <taxon>Hymenobacter</taxon>
    </lineage>
</organism>
<evidence type="ECO:0008006" key="3">
    <source>
        <dbReference type="Google" id="ProtNLM"/>
    </source>
</evidence>
<dbReference type="Proteomes" id="UP000515489">
    <property type="component" value="Chromosome"/>
</dbReference>
<sequence length="144" mass="16832">MTSFSTPYLDITYRPEQHVLLGRWLRAVMPFELQQGYAALLEAAAEHNCRFWLLDIRRRVGVDSSDVFWIMEEFFPKLQPRLGRTTYLAFLMSPHHLAGVLANATIPSLTYFDTLPYQLQRFTDESTALEWLQHCYQQDTVATQ</sequence>
<name>A0A7G7W3M9_9BACT</name>
<proteinExistence type="predicted"/>
<dbReference type="EMBL" id="CP060202">
    <property type="protein sequence ID" value="QNH60972.1"/>
    <property type="molecule type" value="Genomic_DNA"/>
</dbReference>
<evidence type="ECO:0000313" key="1">
    <source>
        <dbReference type="EMBL" id="QNH60972.1"/>
    </source>
</evidence>
<gene>
    <name evidence="1" type="ORF">H4317_12350</name>
</gene>
<dbReference type="RefSeq" id="WP_185886903.1">
    <property type="nucleotide sequence ID" value="NZ_CP060202.1"/>
</dbReference>
<evidence type="ECO:0000313" key="2">
    <source>
        <dbReference type="Proteomes" id="UP000515489"/>
    </source>
</evidence>
<protein>
    <recommendedName>
        <fullName evidence="3">STAS/SEC14 domain-containing protein</fullName>
    </recommendedName>
</protein>
<accession>A0A7G7W3M9</accession>
<keyword evidence="2" id="KW-1185">Reference proteome</keyword>
<dbReference type="KEGG" id="hsk:H4317_12350"/>